<gene>
    <name evidence="1" type="ORF">S01H1_85383</name>
</gene>
<organism evidence="1">
    <name type="scientific">marine sediment metagenome</name>
    <dbReference type="NCBI Taxonomy" id="412755"/>
    <lineage>
        <taxon>unclassified sequences</taxon>
        <taxon>metagenomes</taxon>
        <taxon>ecological metagenomes</taxon>
    </lineage>
</organism>
<accession>X0Y1V2</accession>
<dbReference type="Gene3D" id="2.30.40.10">
    <property type="entry name" value="Urease, subunit C, domain 1"/>
    <property type="match status" value="1"/>
</dbReference>
<comment type="caution">
    <text evidence="1">The sequence shown here is derived from an EMBL/GenBank/DDBJ whole genome shotgun (WGS) entry which is preliminary data.</text>
</comment>
<evidence type="ECO:0000313" key="1">
    <source>
        <dbReference type="EMBL" id="GAG49824.1"/>
    </source>
</evidence>
<dbReference type="GO" id="GO:0016810">
    <property type="term" value="F:hydrolase activity, acting on carbon-nitrogen (but not peptide) bonds"/>
    <property type="evidence" value="ECO:0007669"/>
    <property type="project" value="InterPro"/>
</dbReference>
<dbReference type="SUPFAM" id="SSF51338">
    <property type="entry name" value="Composite domain of metallo-dependent hydrolases"/>
    <property type="match status" value="1"/>
</dbReference>
<sequence>LSTFAAPRLDLGEGLRAKPRAAWGRFMLLIRSIAELAVVPPGPIHGRSMGRLERIQDASLLIDGRAIASFGPQSSVEVPVGCRVIDAGGG</sequence>
<name>X0Y1V2_9ZZZZ</name>
<proteinExistence type="predicted"/>
<reference evidence="1" key="1">
    <citation type="journal article" date="2014" name="Front. Microbiol.">
        <title>High frequency of phylogenetically diverse reductive dehalogenase-homologous genes in deep subseafloor sedimentary metagenomes.</title>
        <authorList>
            <person name="Kawai M."/>
            <person name="Futagami T."/>
            <person name="Toyoda A."/>
            <person name="Takaki Y."/>
            <person name="Nishi S."/>
            <person name="Hori S."/>
            <person name="Arai W."/>
            <person name="Tsubouchi T."/>
            <person name="Morono Y."/>
            <person name="Uchiyama I."/>
            <person name="Ito T."/>
            <person name="Fujiyama A."/>
            <person name="Inagaki F."/>
            <person name="Takami H."/>
        </authorList>
    </citation>
    <scope>NUCLEOTIDE SEQUENCE</scope>
    <source>
        <strain evidence="1">Expedition CK06-06</strain>
    </source>
</reference>
<feature type="non-terminal residue" evidence="1">
    <location>
        <position position="1"/>
    </location>
</feature>
<protein>
    <submittedName>
        <fullName evidence="1">Uncharacterized protein</fullName>
    </submittedName>
</protein>
<dbReference type="EMBL" id="BARS01058616">
    <property type="protein sequence ID" value="GAG49824.1"/>
    <property type="molecule type" value="Genomic_DNA"/>
</dbReference>
<dbReference type="AlphaFoldDB" id="X0Y1V2"/>
<dbReference type="InterPro" id="IPR011059">
    <property type="entry name" value="Metal-dep_hydrolase_composite"/>
</dbReference>